<dbReference type="EMBL" id="BJLF01000003">
    <property type="protein sequence ID" value="GEA50076.1"/>
    <property type="molecule type" value="Genomic_DNA"/>
</dbReference>
<evidence type="ECO:0000313" key="2">
    <source>
        <dbReference type="Proteomes" id="UP000318717"/>
    </source>
</evidence>
<dbReference type="SUPFAM" id="SSF56935">
    <property type="entry name" value="Porins"/>
    <property type="match status" value="1"/>
</dbReference>
<dbReference type="AlphaFoldDB" id="A0A4Y3HSL1"/>
<gene>
    <name evidence="1" type="ORF">VIN01S_08800</name>
</gene>
<sequence>MSKPIRHVSYLLALTGSVFNTADAVSFTDPVDDMFDMGEYLAENAYGFLPIPIIITEPAVGYGFGVAGMFLHETEEQKEKRRKLAMESIDGGARLIPPAVTVVGGAATENGTWFALLGHRRVWKQDSIRYMGGVGFGTAIMEFYPFSNSGGPLQDVGVELETEGFGGMQKLQFRVADTKVFLGIQQFYADSEVRLKNNSGIGSDSFTLSETRSSGLGFNLEYDAKNSFFYPTAGWDFVAEYLWYREGIGSDNDYETFLASSTAYVPIATDWTLAFAVEYNSLTTDETTLPPLAYPDISLRGIPVNRYQGNYTSSYQTQVMWQFTPRWSLSVFGGVGGNSGVGRSNEGASAMFDDMKWAYGTGFRYLIARRYGVHMGMDFGFSEEDSAFYFNVGTGL</sequence>
<accession>A0A4Y3HSL1</accession>
<dbReference type="Gene3D" id="2.40.160.50">
    <property type="entry name" value="membrane protein fhac: a member of the omp85/tpsb transporter family"/>
    <property type="match status" value="1"/>
</dbReference>
<evidence type="ECO:0000313" key="1">
    <source>
        <dbReference type="EMBL" id="GEA50076.1"/>
    </source>
</evidence>
<dbReference type="RefSeq" id="WP_141344461.1">
    <property type="nucleotide sequence ID" value="NZ_BJLF01000003.1"/>
</dbReference>
<dbReference type="Proteomes" id="UP000318717">
    <property type="component" value="Unassembled WGS sequence"/>
</dbReference>
<reference evidence="1 2" key="1">
    <citation type="submission" date="2019-06" db="EMBL/GenBank/DDBJ databases">
        <title>Whole genome shotgun sequence of Vibrio inusitatus NBRC 102082.</title>
        <authorList>
            <person name="Hosoyama A."/>
            <person name="Uohara A."/>
            <person name="Ohji S."/>
            <person name="Ichikawa N."/>
        </authorList>
    </citation>
    <scope>NUCLEOTIDE SEQUENCE [LARGE SCALE GENOMIC DNA]</scope>
    <source>
        <strain evidence="1 2">NBRC 102082</strain>
    </source>
</reference>
<dbReference type="OrthoDB" id="9771071at2"/>
<name>A0A4Y3HSL1_9VIBR</name>
<organism evidence="1 2">
    <name type="scientific">Vibrio inusitatus NBRC 102082</name>
    <dbReference type="NCBI Taxonomy" id="1219070"/>
    <lineage>
        <taxon>Bacteria</taxon>
        <taxon>Pseudomonadati</taxon>
        <taxon>Pseudomonadota</taxon>
        <taxon>Gammaproteobacteria</taxon>
        <taxon>Vibrionales</taxon>
        <taxon>Vibrionaceae</taxon>
        <taxon>Vibrio</taxon>
    </lineage>
</organism>
<proteinExistence type="predicted"/>
<keyword evidence="2" id="KW-1185">Reference proteome</keyword>
<comment type="caution">
    <text evidence="1">The sequence shown here is derived from an EMBL/GenBank/DDBJ whole genome shotgun (WGS) entry which is preliminary data.</text>
</comment>
<protein>
    <submittedName>
        <fullName evidence="1">Glyceraldehyde-3-phosphate dehydrogenase</fullName>
    </submittedName>
</protein>